<sequence>MLGYMISTGRGAGDRLMIAVAEGLAARGIAVAGAVQLNVEHDPERHCHMDLHILGRDDVLRISEDRGRHARGCRLDPRGLADAVHRVETVLDEGRAGVLLINKFGKQEAEGGGFREVIGRALLEGRPVLTTVSQGNLPAFLAFAEGLAVEIAPDAEAAVGWCVAALAGPPAALAV</sequence>
<accession>A0A7X6GY00</accession>
<dbReference type="Pfam" id="PF10649">
    <property type="entry name" value="DUF2478"/>
    <property type="match status" value="1"/>
</dbReference>
<comment type="caution">
    <text evidence="1">The sequence shown here is derived from an EMBL/GenBank/DDBJ whole genome shotgun (WGS) entry which is preliminary data.</text>
</comment>
<name>A0A7X6GY00_9RHOB</name>
<evidence type="ECO:0000313" key="1">
    <source>
        <dbReference type="EMBL" id="NKX44484.1"/>
    </source>
</evidence>
<dbReference type="RefSeq" id="WP_168622851.1">
    <property type="nucleotide sequence ID" value="NZ_JAAZQQ010000002.1"/>
</dbReference>
<organism evidence="1 2">
    <name type="scientific">Roseicyclus persicicus</name>
    <dbReference type="NCBI Taxonomy" id="2650661"/>
    <lineage>
        <taxon>Bacteria</taxon>
        <taxon>Pseudomonadati</taxon>
        <taxon>Pseudomonadota</taxon>
        <taxon>Alphaproteobacteria</taxon>
        <taxon>Rhodobacterales</taxon>
        <taxon>Roseobacteraceae</taxon>
        <taxon>Roseicyclus</taxon>
    </lineage>
</organism>
<keyword evidence="2" id="KW-1185">Reference proteome</keyword>
<reference evidence="1 2" key="1">
    <citation type="submission" date="2020-04" db="EMBL/GenBank/DDBJ databases">
        <authorList>
            <person name="Yoon J."/>
        </authorList>
    </citation>
    <scope>NUCLEOTIDE SEQUENCE [LARGE SCALE GENOMIC DNA]</scope>
    <source>
        <strain evidence="1 2">KMU-115</strain>
    </source>
</reference>
<dbReference type="InterPro" id="IPR018912">
    <property type="entry name" value="DUF2478"/>
</dbReference>
<gene>
    <name evidence="1" type="ORF">HCU73_07770</name>
</gene>
<dbReference type="AlphaFoldDB" id="A0A7X6GY00"/>
<protein>
    <submittedName>
        <fullName evidence="1">DUF2478 domain-containing protein</fullName>
    </submittedName>
</protein>
<proteinExistence type="predicted"/>
<dbReference type="Proteomes" id="UP000526408">
    <property type="component" value="Unassembled WGS sequence"/>
</dbReference>
<evidence type="ECO:0000313" key="2">
    <source>
        <dbReference type="Proteomes" id="UP000526408"/>
    </source>
</evidence>
<dbReference type="EMBL" id="JAAZQQ010000002">
    <property type="protein sequence ID" value="NKX44484.1"/>
    <property type="molecule type" value="Genomic_DNA"/>
</dbReference>